<feature type="transmembrane region" description="Helical" evidence="1">
    <location>
        <begin position="12"/>
        <end position="33"/>
    </location>
</feature>
<proteinExistence type="predicted"/>
<gene>
    <name evidence="2" type="ORF">ANCCAN_22123</name>
</gene>
<feature type="transmembrane region" description="Helical" evidence="1">
    <location>
        <begin position="48"/>
        <end position="70"/>
    </location>
</feature>
<dbReference type="Proteomes" id="UP000252519">
    <property type="component" value="Unassembled WGS sequence"/>
</dbReference>
<evidence type="ECO:0000313" key="2">
    <source>
        <dbReference type="EMBL" id="RCN32080.1"/>
    </source>
</evidence>
<name>A0A368FML6_ANCCA</name>
<sequence length="79" mass="8910">MTGNPYLGYQRFVFTLNKYPALVMTMVALWNISGRGQEMAKTGTENSYLYHIAMVLEFCAAAVCIVLASINFKNYRDST</sequence>
<evidence type="ECO:0000313" key="3">
    <source>
        <dbReference type="Proteomes" id="UP000252519"/>
    </source>
</evidence>
<dbReference type="OrthoDB" id="5799294at2759"/>
<keyword evidence="1" id="KW-0812">Transmembrane</keyword>
<organism evidence="2 3">
    <name type="scientific">Ancylostoma caninum</name>
    <name type="common">Dog hookworm</name>
    <dbReference type="NCBI Taxonomy" id="29170"/>
    <lineage>
        <taxon>Eukaryota</taxon>
        <taxon>Metazoa</taxon>
        <taxon>Ecdysozoa</taxon>
        <taxon>Nematoda</taxon>
        <taxon>Chromadorea</taxon>
        <taxon>Rhabditida</taxon>
        <taxon>Rhabditina</taxon>
        <taxon>Rhabditomorpha</taxon>
        <taxon>Strongyloidea</taxon>
        <taxon>Ancylostomatidae</taxon>
        <taxon>Ancylostomatinae</taxon>
        <taxon>Ancylostoma</taxon>
    </lineage>
</organism>
<dbReference type="AlphaFoldDB" id="A0A368FML6"/>
<evidence type="ECO:0000256" key="1">
    <source>
        <dbReference type="SAM" id="Phobius"/>
    </source>
</evidence>
<accession>A0A368FML6</accession>
<dbReference type="EMBL" id="JOJR01001160">
    <property type="protein sequence ID" value="RCN32080.1"/>
    <property type="molecule type" value="Genomic_DNA"/>
</dbReference>
<keyword evidence="1" id="KW-0472">Membrane</keyword>
<protein>
    <submittedName>
        <fullName evidence="2">Uncharacterized protein</fullName>
    </submittedName>
</protein>
<keyword evidence="1" id="KW-1133">Transmembrane helix</keyword>
<reference evidence="2 3" key="1">
    <citation type="submission" date="2014-10" db="EMBL/GenBank/DDBJ databases">
        <title>Draft genome of the hookworm Ancylostoma caninum.</title>
        <authorList>
            <person name="Mitreva M."/>
        </authorList>
    </citation>
    <scope>NUCLEOTIDE SEQUENCE [LARGE SCALE GENOMIC DNA]</scope>
    <source>
        <strain evidence="2 3">Baltimore</strain>
    </source>
</reference>
<keyword evidence="3" id="KW-1185">Reference proteome</keyword>
<comment type="caution">
    <text evidence="2">The sequence shown here is derived from an EMBL/GenBank/DDBJ whole genome shotgun (WGS) entry which is preliminary data.</text>
</comment>